<comment type="caution">
    <text evidence="2">The sequence shown here is derived from an EMBL/GenBank/DDBJ whole genome shotgun (WGS) entry which is preliminary data.</text>
</comment>
<evidence type="ECO:0000313" key="2">
    <source>
        <dbReference type="EMBL" id="MPM77446.1"/>
    </source>
</evidence>
<keyword evidence="1" id="KW-0472">Membrane</keyword>
<sequence>MNPVYRKVENGMLQVMNMIIGVNRLLGMPIVLNTCAIGMITICPGMTKPDMNRM</sequence>
<dbReference type="EMBL" id="VSSQ01027944">
    <property type="protein sequence ID" value="MPM77446.1"/>
    <property type="molecule type" value="Genomic_DNA"/>
</dbReference>
<evidence type="ECO:0000256" key="1">
    <source>
        <dbReference type="SAM" id="Phobius"/>
    </source>
</evidence>
<protein>
    <submittedName>
        <fullName evidence="2">Uncharacterized protein</fullName>
    </submittedName>
</protein>
<gene>
    <name evidence="2" type="ORF">SDC9_124449</name>
</gene>
<reference evidence="2" key="1">
    <citation type="submission" date="2019-08" db="EMBL/GenBank/DDBJ databases">
        <authorList>
            <person name="Kucharzyk K."/>
            <person name="Murdoch R.W."/>
            <person name="Higgins S."/>
            <person name="Loffler F."/>
        </authorList>
    </citation>
    <scope>NUCLEOTIDE SEQUENCE</scope>
</reference>
<accession>A0A645CKF4</accession>
<name>A0A645CKF4_9ZZZZ</name>
<keyword evidence="1" id="KW-1133">Transmembrane helix</keyword>
<organism evidence="2">
    <name type="scientific">bioreactor metagenome</name>
    <dbReference type="NCBI Taxonomy" id="1076179"/>
    <lineage>
        <taxon>unclassified sequences</taxon>
        <taxon>metagenomes</taxon>
        <taxon>ecological metagenomes</taxon>
    </lineage>
</organism>
<dbReference type="AlphaFoldDB" id="A0A645CKF4"/>
<feature type="transmembrane region" description="Helical" evidence="1">
    <location>
        <begin position="26"/>
        <end position="47"/>
    </location>
</feature>
<keyword evidence="1" id="KW-0812">Transmembrane</keyword>
<proteinExistence type="predicted"/>